<dbReference type="AlphaFoldDB" id="A0A0A9ECB3"/>
<protein>
    <submittedName>
        <fullName evidence="1">Uncharacterized protein</fullName>
    </submittedName>
</protein>
<proteinExistence type="predicted"/>
<sequence length="176" mass="20359">MASSAATVDKNFPKFDILADLSDDETLPLNQESAIPDNVNNNHSLKKEFTKCSDLINKEGSSKNANKIGTQDGQVFFTSKFEIRFYHLLTDNIIKYGSPRLFQIDNTWVDQRTLSYSFMPGGWLNIHVMDAFVKMFPSKQEEMLNVDQGNPYDLFVRVQYFEGRFPTKCWFQTRKC</sequence>
<reference evidence="1" key="1">
    <citation type="submission" date="2014-09" db="EMBL/GenBank/DDBJ databases">
        <authorList>
            <person name="Magalhaes I.L.F."/>
            <person name="Oliveira U."/>
            <person name="Santos F.R."/>
            <person name="Vidigal T.H.D.A."/>
            <person name="Brescovit A.D."/>
            <person name="Santos A.J."/>
        </authorList>
    </citation>
    <scope>NUCLEOTIDE SEQUENCE</scope>
    <source>
        <tissue evidence="1">Shoot tissue taken approximately 20 cm above the soil surface</tissue>
    </source>
</reference>
<reference evidence="1" key="2">
    <citation type="journal article" date="2015" name="Data Brief">
        <title>Shoot transcriptome of the giant reed, Arundo donax.</title>
        <authorList>
            <person name="Barrero R.A."/>
            <person name="Guerrero F.D."/>
            <person name="Moolhuijzen P."/>
            <person name="Goolsby J.A."/>
            <person name="Tidwell J."/>
            <person name="Bellgard S.E."/>
            <person name="Bellgard M.I."/>
        </authorList>
    </citation>
    <scope>NUCLEOTIDE SEQUENCE</scope>
    <source>
        <tissue evidence="1">Shoot tissue taken approximately 20 cm above the soil surface</tissue>
    </source>
</reference>
<organism evidence="1">
    <name type="scientific">Arundo donax</name>
    <name type="common">Giant reed</name>
    <name type="synonym">Donax arundinaceus</name>
    <dbReference type="NCBI Taxonomy" id="35708"/>
    <lineage>
        <taxon>Eukaryota</taxon>
        <taxon>Viridiplantae</taxon>
        <taxon>Streptophyta</taxon>
        <taxon>Embryophyta</taxon>
        <taxon>Tracheophyta</taxon>
        <taxon>Spermatophyta</taxon>
        <taxon>Magnoliopsida</taxon>
        <taxon>Liliopsida</taxon>
        <taxon>Poales</taxon>
        <taxon>Poaceae</taxon>
        <taxon>PACMAD clade</taxon>
        <taxon>Arundinoideae</taxon>
        <taxon>Arundineae</taxon>
        <taxon>Arundo</taxon>
    </lineage>
</organism>
<evidence type="ECO:0000313" key="1">
    <source>
        <dbReference type="EMBL" id="JAD93622.1"/>
    </source>
</evidence>
<name>A0A0A9ECB3_ARUDO</name>
<dbReference type="EMBL" id="GBRH01204273">
    <property type="protein sequence ID" value="JAD93622.1"/>
    <property type="molecule type" value="Transcribed_RNA"/>
</dbReference>
<accession>A0A0A9ECB3</accession>